<protein>
    <submittedName>
        <fullName evidence="1">Uncharacterized protein</fullName>
    </submittedName>
</protein>
<dbReference type="Proteomes" id="UP000239772">
    <property type="component" value="Unassembled WGS sequence"/>
</dbReference>
<evidence type="ECO:0000313" key="2">
    <source>
        <dbReference type="Proteomes" id="UP000239772"/>
    </source>
</evidence>
<comment type="caution">
    <text evidence="1">The sequence shown here is derived from an EMBL/GenBank/DDBJ whole genome shotgun (WGS) entry which is preliminary data.</text>
</comment>
<accession>A0A2T1HN29</accession>
<keyword evidence="2" id="KW-1185">Reference proteome</keyword>
<organism evidence="1 2">
    <name type="scientific">Alsobacter soli</name>
    <dbReference type="NCBI Taxonomy" id="2109933"/>
    <lineage>
        <taxon>Bacteria</taxon>
        <taxon>Pseudomonadati</taxon>
        <taxon>Pseudomonadota</taxon>
        <taxon>Alphaproteobacteria</taxon>
        <taxon>Hyphomicrobiales</taxon>
        <taxon>Alsobacteraceae</taxon>
        <taxon>Alsobacter</taxon>
    </lineage>
</organism>
<gene>
    <name evidence="1" type="ORF">SLNSH_20690</name>
</gene>
<dbReference type="EMBL" id="PVZS01000032">
    <property type="protein sequence ID" value="PSC03048.1"/>
    <property type="molecule type" value="Genomic_DNA"/>
</dbReference>
<reference evidence="2" key="1">
    <citation type="submission" date="2018-03" db="EMBL/GenBank/DDBJ databases">
        <authorList>
            <person name="Sun L."/>
            <person name="Liu H."/>
            <person name="Chen W."/>
            <person name="Huang K."/>
            <person name="Liu W."/>
            <person name="Gao X."/>
        </authorList>
    </citation>
    <scope>NUCLEOTIDE SEQUENCE [LARGE SCALE GENOMIC DNA]</scope>
    <source>
        <strain evidence="2">SH9</strain>
    </source>
</reference>
<proteinExistence type="predicted"/>
<dbReference type="AlphaFoldDB" id="A0A2T1HN29"/>
<sequence length="95" mass="10486">MKRVEVYEPADVRPADSVAVESEGEVFCYVGPLDACDAERCMIEAARRHLRLKMAAYPEEATWRGSRLRLWGPAGLAGAPRKSLFGRADARAAVH</sequence>
<name>A0A2T1HN29_9HYPH</name>
<evidence type="ECO:0000313" key="1">
    <source>
        <dbReference type="EMBL" id="PSC03048.1"/>
    </source>
</evidence>